<organism evidence="2 3">
    <name type="scientific">Auraticoccus cholistanensis</name>
    <dbReference type="NCBI Taxonomy" id="2656650"/>
    <lineage>
        <taxon>Bacteria</taxon>
        <taxon>Bacillati</taxon>
        <taxon>Actinomycetota</taxon>
        <taxon>Actinomycetes</taxon>
        <taxon>Propionibacteriales</taxon>
        <taxon>Propionibacteriaceae</taxon>
        <taxon>Auraticoccus</taxon>
    </lineage>
</organism>
<feature type="compositionally biased region" description="Acidic residues" evidence="1">
    <location>
        <begin position="15"/>
        <end position="33"/>
    </location>
</feature>
<dbReference type="RefSeq" id="WP_156609671.1">
    <property type="nucleotide sequence ID" value="NZ_WPCU01000005.1"/>
</dbReference>
<evidence type="ECO:0000313" key="3">
    <source>
        <dbReference type="Proteomes" id="UP000435304"/>
    </source>
</evidence>
<accession>A0A6A9UY08</accession>
<gene>
    <name evidence="2" type="ORF">GC722_09705</name>
</gene>
<evidence type="ECO:0000313" key="2">
    <source>
        <dbReference type="EMBL" id="MVA76297.1"/>
    </source>
</evidence>
<sequence>MSDSDASEHDKLMENDQEQGGEQVDLDEPDQDSEPTMTAPDGERPTGTQGS</sequence>
<name>A0A6A9UY08_9ACTN</name>
<evidence type="ECO:0000256" key="1">
    <source>
        <dbReference type="SAM" id="MobiDB-lite"/>
    </source>
</evidence>
<dbReference type="EMBL" id="WPCU01000005">
    <property type="protein sequence ID" value="MVA76297.1"/>
    <property type="molecule type" value="Genomic_DNA"/>
</dbReference>
<protein>
    <submittedName>
        <fullName evidence="2">Uncharacterized protein</fullName>
    </submittedName>
</protein>
<keyword evidence="3" id="KW-1185">Reference proteome</keyword>
<feature type="region of interest" description="Disordered" evidence="1">
    <location>
        <begin position="1"/>
        <end position="51"/>
    </location>
</feature>
<comment type="caution">
    <text evidence="2">The sequence shown here is derived from an EMBL/GenBank/DDBJ whole genome shotgun (WGS) entry which is preliminary data.</text>
</comment>
<proteinExistence type="predicted"/>
<dbReference type="AlphaFoldDB" id="A0A6A9UY08"/>
<dbReference type="Proteomes" id="UP000435304">
    <property type="component" value="Unassembled WGS sequence"/>
</dbReference>
<feature type="compositionally biased region" description="Basic and acidic residues" evidence="1">
    <location>
        <begin position="1"/>
        <end position="14"/>
    </location>
</feature>
<reference evidence="2 3" key="1">
    <citation type="submission" date="2019-12" db="EMBL/GenBank/DDBJ databases">
        <title>Auraticoccus cholistani sp. nov., an actinomycete isolated from soil of Cholistan desert.</title>
        <authorList>
            <person name="Cheema M.T."/>
        </authorList>
    </citation>
    <scope>NUCLEOTIDE SEQUENCE [LARGE SCALE GENOMIC DNA]</scope>
    <source>
        <strain evidence="2 3">F435</strain>
    </source>
</reference>